<reference evidence="7" key="1">
    <citation type="submission" date="2012-12" db="EMBL/GenBank/DDBJ databases">
        <authorList>
            <person name="Hellsten U."/>
            <person name="Grimwood J."/>
            <person name="Chapman J.A."/>
            <person name="Shapiro H."/>
            <person name="Aerts A."/>
            <person name="Otillar R.P."/>
            <person name="Terry A.Y."/>
            <person name="Boore J.L."/>
            <person name="Simakov O."/>
            <person name="Marletaz F."/>
            <person name="Cho S.-J."/>
            <person name="Edsinger-Gonzales E."/>
            <person name="Havlak P."/>
            <person name="Kuo D.-H."/>
            <person name="Larsson T."/>
            <person name="Lv J."/>
            <person name="Arendt D."/>
            <person name="Savage R."/>
            <person name="Osoegawa K."/>
            <person name="de Jong P."/>
            <person name="Lindberg D.R."/>
            <person name="Seaver E.C."/>
            <person name="Weisblat D.A."/>
            <person name="Putnam N.H."/>
            <person name="Grigoriev I.V."/>
            <person name="Rokhsar D.S."/>
        </authorList>
    </citation>
    <scope>NUCLEOTIDE SEQUENCE</scope>
    <source>
        <strain evidence="7">I ESC-2004</strain>
    </source>
</reference>
<dbReference type="Proteomes" id="UP000014760">
    <property type="component" value="Unassembled WGS sequence"/>
</dbReference>
<dbReference type="EMBL" id="KB309292">
    <property type="protein sequence ID" value="ELT94863.1"/>
    <property type="molecule type" value="Genomic_DNA"/>
</dbReference>
<evidence type="ECO:0000313" key="7">
    <source>
        <dbReference type="Proteomes" id="UP000014760"/>
    </source>
</evidence>
<dbReference type="OMA" id="YHRIFIA"/>
<evidence type="ECO:0000259" key="4">
    <source>
        <dbReference type="PROSITE" id="PS51186"/>
    </source>
</evidence>
<feature type="chain" id="PRO_5008787143" description="N-acetyltransferase domain-containing protein" evidence="3">
    <location>
        <begin position="21"/>
        <end position="240"/>
    </location>
</feature>
<reference evidence="6" key="3">
    <citation type="submission" date="2015-06" db="UniProtKB">
        <authorList>
            <consortium name="EnsemblMetazoa"/>
        </authorList>
    </citation>
    <scope>IDENTIFICATION</scope>
</reference>
<dbReference type="InterPro" id="IPR000182">
    <property type="entry name" value="GNAT_dom"/>
</dbReference>
<feature type="domain" description="N-acetyltransferase" evidence="4">
    <location>
        <begin position="43"/>
        <end position="240"/>
    </location>
</feature>
<keyword evidence="2" id="KW-0012">Acyltransferase</keyword>
<dbReference type="SUPFAM" id="SSF55729">
    <property type="entry name" value="Acyl-CoA N-acyltransferases (Nat)"/>
    <property type="match status" value="1"/>
</dbReference>
<dbReference type="EMBL" id="AMQN01002468">
    <property type="status" value="NOT_ANNOTATED_CDS"/>
    <property type="molecule type" value="Genomic_DNA"/>
</dbReference>
<organism evidence="5">
    <name type="scientific">Capitella teleta</name>
    <name type="common">Polychaete worm</name>
    <dbReference type="NCBI Taxonomy" id="283909"/>
    <lineage>
        <taxon>Eukaryota</taxon>
        <taxon>Metazoa</taxon>
        <taxon>Spiralia</taxon>
        <taxon>Lophotrochozoa</taxon>
        <taxon>Annelida</taxon>
        <taxon>Polychaeta</taxon>
        <taxon>Sedentaria</taxon>
        <taxon>Scolecida</taxon>
        <taxon>Capitellidae</taxon>
        <taxon>Capitella</taxon>
    </lineage>
</organism>
<evidence type="ECO:0000256" key="2">
    <source>
        <dbReference type="ARBA" id="ARBA00023315"/>
    </source>
</evidence>
<dbReference type="CDD" id="cd04301">
    <property type="entry name" value="NAT_SF"/>
    <property type="match status" value="1"/>
</dbReference>
<evidence type="ECO:0000313" key="6">
    <source>
        <dbReference type="EnsemblMetazoa" id="CapteP205365"/>
    </source>
</evidence>
<dbReference type="GO" id="GO:0016747">
    <property type="term" value="F:acyltransferase activity, transferring groups other than amino-acyl groups"/>
    <property type="evidence" value="ECO:0007669"/>
    <property type="project" value="InterPro"/>
</dbReference>
<dbReference type="Pfam" id="PF00583">
    <property type="entry name" value="Acetyltransf_1"/>
    <property type="match status" value="1"/>
</dbReference>
<keyword evidence="1" id="KW-0808">Transferase</keyword>
<dbReference type="EnsemblMetazoa" id="CapteT205365">
    <property type="protein sequence ID" value="CapteP205365"/>
    <property type="gene ID" value="CapteG205365"/>
</dbReference>
<dbReference type="InterPro" id="IPR050680">
    <property type="entry name" value="YpeA/RimI_acetyltransf"/>
</dbReference>
<evidence type="ECO:0000256" key="1">
    <source>
        <dbReference type="ARBA" id="ARBA00022679"/>
    </source>
</evidence>
<dbReference type="PROSITE" id="PS51186">
    <property type="entry name" value="GNAT"/>
    <property type="match status" value="1"/>
</dbReference>
<sequence length="240" mass="26523">MPRCMLICLLGIKGCALVDTTKDMQQDFAVVTSQPVSEDASVVDIRTMTLSDAEFAGQLTVEAFRSKFVWATSESKIPNVINGMVEEHKNSQNEYHRMFIASYEGRRAGVLTLKYHNSRDPASTTNSFTGIGCCGTIRLAALGIMTNETVPRGSCYVDHICVSSEFRGKGIGKLLLEKADNEALAHGCNKIYLFVASENRAKHLYERFGYHTTDSNDCDCGLAYCIAGKRSFNRMEKSLS</sequence>
<dbReference type="PANTHER" id="PTHR43420">
    <property type="entry name" value="ACETYLTRANSFERASE"/>
    <property type="match status" value="1"/>
</dbReference>
<keyword evidence="3" id="KW-0732">Signal</keyword>
<evidence type="ECO:0000313" key="5">
    <source>
        <dbReference type="EMBL" id="ELT94863.1"/>
    </source>
</evidence>
<evidence type="ECO:0000256" key="3">
    <source>
        <dbReference type="SAM" id="SignalP"/>
    </source>
</evidence>
<dbReference type="HOGENOM" id="CLU_1157378_0_0_1"/>
<dbReference type="Gene3D" id="3.40.630.30">
    <property type="match status" value="1"/>
</dbReference>
<proteinExistence type="predicted"/>
<dbReference type="InterPro" id="IPR016181">
    <property type="entry name" value="Acyl_CoA_acyltransferase"/>
</dbReference>
<accession>R7TM24</accession>
<dbReference type="PANTHER" id="PTHR43420:SF47">
    <property type="entry name" value="N-ACETYLTRANSFERASE DOMAIN-CONTAINING PROTEIN"/>
    <property type="match status" value="1"/>
</dbReference>
<reference evidence="5 7" key="2">
    <citation type="journal article" date="2013" name="Nature">
        <title>Insights into bilaterian evolution from three spiralian genomes.</title>
        <authorList>
            <person name="Simakov O."/>
            <person name="Marletaz F."/>
            <person name="Cho S.J."/>
            <person name="Edsinger-Gonzales E."/>
            <person name="Havlak P."/>
            <person name="Hellsten U."/>
            <person name="Kuo D.H."/>
            <person name="Larsson T."/>
            <person name="Lv J."/>
            <person name="Arendt D."/>
            <person name="Savage R."/>
            <person name="Osoegawa K."/>
            <person name="de Jong P."/>
            <person name="Grimwood J."/>
            <person name="Chapman J.A."/>
            <person name="Shapiro H."/>
            <person name="Aerts A."/>
            <person name="Otillar R.P."/>
            <person name="Terry A.Y."/>
            <person name="Boore J.L."/>
            <person name="Grigoriev I.V."/>
            <person name="Lindberg D.R."/>
            <person name="Seaver E.C."/>
            <person name="Weisblat D.A."/>
            <person name="Putnam N.H."/>
            <person name="Rokhsar D.S."/>
        </authorList>
    </citation>
    <scope>NUCLEOTIDE SEQUENCE</scope>
    <source>
        <strain evidence="5 7">I ESC-2004</strain>
    </source>
</reference>
<name>R7TM24_CAPTE</name>
<dbReference type="AlphaFoldDB" id="R7TM24"/>
<gene>
    <name evidence="5" type="ORF">CAPTEDRAFT_205365</name>
</gene>
<dbReference type="OrthoDB" id="6283299at2759"/>
<keyword evidence="7" id="KW-1185">Reference proteome</keyword>
<protein>
    <recommendedName>
        <fullName evidence="4">N-acetyltransferase domain-containing protein</fullName>
    </recommendedName>
</protein>
<feature type="signal peptide" evidence="3">
    <location>
        <begin position="1"/>
        <end position="20"/>
    </location>
</feature>